<sequence length="87" mass="9186">MAAAVFHPTPGDNRLDAALSKSAAMRVGNVFSTLATKGGTLACQKAEPAVELADKYVNANLARPFTLDASDFLYQWAHRGAITPHTG</sequence>
<dbReference type="Proteomes" id="UP000297385">
    <property type="component" value="Unassembled WGS sequence"/>
</dbReference>
<proteinExistence type="predicted"/>
<protein>
    <submittedName>
        <fullName evidence="1">Uncharacterized protein</fullName>
    </submittedName>
</protein>
<name>A0A4Y8MK61_9BURK</name>
<accession>A0A4Y8MK61</accession>
<evidence type="ECO:0000313" key="1">
    <source>
        <dbReference type="EMBL" id="TFE37827.1"/>
    </source>
</evidence>
<dbReference type="AlphaFoldDB" id="A0A4Y8MK61"/>
<gene>
    <name evidence="1" type="ORF">E2553_41345</name>
</gene>
<evidence type="ECO:0000313" key="2">
    <source>
        <dbReference type="Proteomes" id="UP000297385"/>
    </source>
</evidence>
<dbReference type="GeneID" id="97310734"/>
<dbReference type="EMBL" id="SNVI01000005">
    <property type="protein sequence ID" value="TFE37827.1"/>
    <property type="molecule type" value="Genomic_DNA"/>
</dbReference>
<reference evidence="1 2" key="1">
    <citation type="submission" date="2019-03" db="EMBL/GenBank/DDBJ databases">
        <title>Complete Genome Sequence of Paraburkholderia dipogonis ICMP 19430T, a Nitrogen-fixing Symbiont of the South African Invasive Legume Dipogon lignosus in New Zealand.</title>
        <authorList>
            <person name="De Meyer S.E."/>
        </authorList>
    </citation>
    <scope>NUCLEOTIDE SEQUENCE [LARGE SCALE GENOMIC DNA]</scope>
    <source>
        <strain evidence="1 2">ICMP 19430</strain>
    </source>
</reference>
<comment type="caution">
    <text evidence="1">The sequence shown here is derived from an EMBL/GenBank/DDBJ whole genome shotgun (WGS) entry which is preliminary data.</text>
</comment>
<organism evidence="1 2">
    <name type="scientific">Paraburkholderia dipogonis</name>
    <dbReference type="NCBI Taxonomy" id="1211383"/>
    <lineage>
        <taxon>Bacteria</taxon>
        <taxon>Pseudomonadati</taxon>
        <taxon>Pseudomonadota</taxon>
        <taxon>Betaproteobacteria</taxon>
        <taxon>Burkholderiales</taxon>
        <taxon>Burkholderiaceae</taxon>
        <taxon>Paraburkholderia</taxon>
    </lineage>
</organism>
<dbReference type="RefSeq" id="WP_134466344.1">
    <property type="nucleotide sequence ID" value="NZ_JBHMFL010000148.1"/>
</dbReference>